<evidence type="ECO:0000313" key="3">
    <source>
        <dbReference type="Proteomes" id="UP000027222"/>
    </source>
</evidence>
<proteinExistence type="predicted"/>
<name>A0A067T6G0_GALM3</name>
<dbReference type="AlphaFoldDB" id="A0A067T6G0"/>
<reference evidence="3" key="1">
    <citation type="journal article" date="2014" name="Proc. Natl. Acad. Sci. U.S.A.">
        <title>Extensive sampling of basidiomycete genomes demonstrates inadequacy of the white-rot/brown-rot paradigm for wood decay fungi.</title>
        <authorList>
            <person name="Riley R."/>
            <person name="Salamov A.A."/>
            <person name="Brown D.W."/>
            <person name="Nagy L.G."/>
            <person name="Floudas D."/>
            <person name="Held B.W."/>
            <person name="Levasseur A."/>
            <person name="Lombard V."/>
            <person name="Morin E."/>
            <person name="Otillar R."/>
            <person name="Lindquist E.A."/>
            <person name="Sun H."/>
            <person name="LaButti K.M."/>
            <person name="Schmutz J."/>
            <person name="Jabbour D."/>
            <person name="Luo H."/>
            <person name="Baker S.E."/>
            <person name="Pisabarro A.G."/>
            <person name="Walton J.D."/>
            <person name="Blanchette R.A."/>
            <person name="Henrissat B."/>
            <person name="Martin F."/>
            <person name="Cullen D."/>
            <person name="Hibbett D.S."/>
            <person name="Grigoriev I.V."/>
        </authorList>
    </citation>
    <scope>NUCLEOTIDE SEQUENCE [LARGE SCALE GENOMIC DNA]</scope>
    <source>
        <strain evidence="3">CBS 339.88</strain>
    </source>
</reference>
<organism evidence="2 3">
    <name type="scientific">Galerina marginata (strain CBS 339.88)</name>
    <dbReference type="NCBI Taxonomy" id="685588"/>
    <lineage>
        <taxon>Eukaryota</taxon>
        <taxon>Fungi</taxon>
        <taxon>Dikarya</taxon>
        <taxon>Basidiomycota</taxon>
        <taxon>Agaricomycotina</taxon>
        <taxon>Agaricomycetes</taxon>
        <taxon>Agaricomycetidae</taxon>
        <taxon>Agaricales</taxon>
        <taxon>Agaricineae</taxon>
        <taxon>Strophariaceae</taxon>
        <taxon>Galerina</taxon>
    </lineage>
</organism>
<gene>
    <name evidence="2" type="ORF">GALMADRAFT_1268985</name>
</gene>
<evidence type="ECO:0000256" key="1">
    <source>
        <dbReference type="SAM" id="MobiDB-lite"/>
    </source>
</evidence>
<protein>
    <submittedName>
        <fullName evidence="2">Uncharacterized protein</fullName>
    </submittedName>
</protein>
<dbReference type="EMBL" id="KL142374">
    <property type="protein sequence ID" value="KDR78785.1"/>
    <property type="molecule type" value="Genomic_DNA"/>
</dbReference>
<keyword evidence="3" id="KW-1185">Reference proteome</keyword>
<feature type="compositionally biased region" description="Basic residues" evidence="1">
    <location>
        <begin position="103"/>
        <end position="114"/>
    </location>
</feature>
<dbReference type="OrthoDB" id="2972176at2759"/>
<evidence type="ECO:0000313" key="2">
    <source>
        <dbReference type="EMBL" id="KDR78785.1"/>
    </source>
</evidence>
<dbReference type="Proteomes" id="UP000027222">
    <property type="component" value="Unassembled WGS sequence"/>
</dbReference>
<sequence length="243" mass="27761">MPTVSIPLSPNRVETNTFEYDYDPISPYPPSSPSADSDMEDCHFLASNATLRTSIASIPESRLRSIVIKLADSNPRFHRAIVKELAFASTDSPPTTPTNPKPYKSRRNRTRRNRNCKGLSVSTQVPYLYKRKVASSQSLAQTECIYHPGHLDEEVYEFLSRTPDDVTFNVVRTITMWSCCDEDEWSPGCVVAPSYTVPVDLERQVERINEYSHPDVYPDSDLEQRYEDLLHDKISRCARDDHL</sequence>
<feature type="region of interest" description="Disordered" evidence="1">
    <location>
        <begin position="88"/>
        <end position="114"/>
    </location>
</feature>
<dbReference type="HOGENOM" id="CLU_107239_0_0_1"/>
<dbReference type="STRING" id="685588.A0A067T6G0"/>
<accession>A0A067T6G0</accession>